<evidence type="ECO:0000256" key="11">
    <source>
        <dbReference type="ARBA" id="ARBA00023136"/>
    </source>
</evidence>
<comment type="similarity">
    <text evidence="2 17">Belongs to the UppP family.</text>
</comment>
<evidence type="ECO:0000256" key="5">
    <source>
        <dbReference type="ARBA" id="ARBA00022475"/>
    </source>
</evidence>
<evidence type="ECO:0000256" key="15">
    <source>
        <dbReference type="ARBA" id="ARBA00032932"/>
    </source>
</evidence>
<organism evidence="18 19">
    <name type="scientific">Faecousia intestinalis</name>
    <dbReference type="NCBI Taxonomy" id="3133167"/>
    <lineage>
        <taxon>Bacteria</taxon>
        <taxon>Bacillati</taxon>
        <taxon>Bacillota</taxon>
        <taxon>Clostridia</taxon>
        <taxon>Eubacteriales</taxon>
        <taxon>Oscillospiraceae</taxon>
        <taxon>Faecousia</taxon>
    </lineage>
</organism>
<feature type="transmembrane region" description="Helical" evidence="17">
    <location>
        <begin position="178"/>
        <end position="204"/>
    </location>
</feature>
<evidence type="ECO:0000256" key="17">
    <source>
        <dbReference type="HAMAP-Rule" id="MF_01006"/>
    </source>
</evidence>
<evidence type="ECO:0000256" key="1">
    <source>
        <dbReference type="ARBA" id="ARBA00004651"/>
    </source>
</evidence>
<comment type="caution">
    <text evidence="18">The sequence shown here is derived from an EMBL/GenBank/DDBJ whole genome shotgun (WGS) entry which is preliminary data.</text>
</comment>
<evidence type="ECO:0000256" key="4">
    <source>
        <dbReference type="ARBA" id="ARBA00021581"/>
    </source>
</evidence>
<keyword evidence="6 17" id="KW-0812">Transmembrane</keyword>
<keyword evidence="7 17" id="KW-0378">Hydrolase</keyword>
<evidence type="ECO:0000256" key="10">
    <source>
        <dbReference type="ARBA" id="ARBA00022989"/>
    </source>
</evidence>
<name>A0ABV1G9E9_9FIRM</name>
<comment type="subcellular location">
    <subcellularLocation>
        <location evidence="1 17">Cell membrane</location>
        <topology evidence="1 17">Multi-pass membrane protein</topology>
    </subcellularLocation>
</comment>
<comment type="catalytic activity">
    <reaction evidence="16 17">
        <text>di-trans,octa-cis-undecaprenyl diphosphate + H2O = di-trans,octa-cis-undecaprenyl phosphate + phosphate + H(+)</text>
        <dbReference type="Rhea" id="RHEA:28094"/>
        <dbReference type="ChEBI" id="CHEBI:15377"/>
        <dbReference type="ChEBI" id="CHEBI:15378"/>
        <dbReference type="ChEBI" id="CHEBI:43474"/>
        <dbReference type="ChEBI" id="CHEBI:58405"/>
        <dbReference type="ChEBI" id="CHEBI:60392"/>
        <dbReference type="EC" id="3.6.1.27"/>
    </reaction>
</comment>
<keyword evidence="11 17" id="KW-0472">Membrane</keyword>
<evidence type="ECO:0000256" key="8">
    <source>
        <dbReference type="ARBA" id="ARBA00022960"/>
    </source>
</evidence>
<dbReference type="PANTHER" id="PTHR30622:SF3">
    <property type="entry name" value="UNDECAPRENYL-DIPHOSPHATASE"/>
    <property type="match status" value="1"/>
</dbReference>
<feature type="transmembrane region" description="Helical" evidence="17">
    <location>
        <begin position="48"/>
        <end position="66"/>
    </location>
</feature>
<feature type="transmembrane region" description="Helical" evidence="17">
    <location>
        <begin position="246"/>
        <end position="266"/>
    </location>
</feature>
<dbReference type="PANTHER" id="PTHR30622">
    <property type="entry name" value="UNDECAPRENYL-DIPHOSPHATASE"/>
    <property type="match status" value="1"/>
</dbReference>
<keyword evidence="5 17" id="KW-1003">Cell membrane</keyword>
<keyword evidence="19" id="KW-1185">Reference proteome</keyword>
<dbReference type="EC" id="3.6.1.27" evidence="3 17"/>
<keyword evidence="12 17" id="KW-0046">Antibiotic resistance</keyword>
<reference evidence="18 19" key="1">
    <citation type="submission" date="2024-03" db="EMBL/GenBank/DDBJ databases">
        <title>Human intestinal bacterial collection.</title>
        <authorList>
            <person name="Pauvert C."/>
            <person name="Hitch T.C.A."/>
            <person name="Clavel T."/>
        </authorList>
    </citation>
    <scope>NUCLEOTIDE SEQUENCE [LARGE SCALE GENOMIC DNA]</scope>
    <source>
        <strain evidence="18 19">CLA-AA-H192</strain>
    </source>
</reference>
<protein>
    <recommendedName>
        <fullName evidence="4 17">Undecaprenyl-diphosphatase</fullName>
        <ecNumber evidence="3 17">3.6.1.27</ecNumber>
    </recommendedName>
    <alternativeName>
        <fullName evidence="15 17">Bacitracin resistance protein</fullName>
    </alternativeName>
    <alternativeName>
        <fullName evidence="14 17">Undecaprenyl pyrophosphate phosphatase</fullName>
    </alternativeName>
</protein>
<evidence type="ECO:0000256" key="14">
    <source>
        <dbReference type="ARBA" id="ARBA00032707"/>
    </source>
</evidence>
<dbReference type="GO" id="GO:0050380">
    <property type="term" value="F:undecaprenyl-diphosphatase activity"/>
    <property type="evidence" value="ECO:0007669"/>
    <property type="project" value="UniProtKB-EC"/>
</dbReference>
<dbReference type="NCBIfam" id="NF001390">
    <property type="entry name" value="PRK00281.1-4"/>
    <property type="match status" value="1"/>
</dbReference>
<evidence type="ECO:0000256" key="9">
    <source>
        <dbReference type="ARBA" id="ARBA00022984"/>
    </source>
</evidence>
<accession>A0ABV1G9E9</accession>
<keyword evidence="8 17" id="KW-0133">Cell shape</keyword>
<evidence type="ECO:0000313" key="19">
    <source>
        <dbReference type="Proteomes" id="UP001491552"/>
    </source>
</evidence>
<evidence type="ECO:0000256" key="7">
    <source>
        <dbReference type="ARBA" id="ARBA00022801"/>
    </source>
</evidence>
<keyword evidence="10 17" id="KW-1133">Transmembrane helix</keyword>
<feature type="transmembrane region" description="Helical" evidence="17">
    <location>
        <begin position="216"/>
        <end position="234"/>
    </location>
</feature>
<dbReference type="Proteomes" id="UP001491552">
    <property type="component" value="Unassembled WGS sequence"/>
</dbReference>
<evidence type="ECO:0000256" key="3">
    <source>
        <dbReference type="ARBA" id="ARBA00012374"/>
    </source>
</evidence>
<feature type="transmembrane region" description="Helical" evidence="17">
    <location>
        <begin position="278"/>
        <end position="295"/>
    </location>
</feature>
<proteinExistence type="inferred from homology"/>
<comment type="function">
    <text evidence="17">Catalyzes the dephosphorylation of undecaprenyl diphosphate (UPP). Confers resistance to bacitracin.</text>
</comment>
<feature type="transmembrane region" description="Helical" evidence="17">
    <location>
        <begin position="140"/>
        <end position="157"/>
    </location>
</feature>
<keyword evidence="9 17" id="KW-0573">Peptidoglycan synthesis</keyword>
<evidence type="ECO:0000313" key="18">
    <source>
        <dbReference type="EMBL" id="MEQ2512030.1"/>
    </source>
</evidence>
<dbReference type="RefSeq" id="WP_349136732.1">
    <property type="nucleotide sequence ID" value="NZ_JBBMFF010000255.1"/>
</dbReference>
<dbReference type="Pfam" id="PF02673">
    <property type="entry name" value="BacA"/>
    <property type="match status" value="1"/>
</dbReference>
<evidence type="ECO:0000256" key="13">
    <source>
        <dbReference type="ARBA" id="ARBA00023316"/>
    </source>
</evidence>
<evidence type="ECO:0000256" key="12">
    <source>
        <dbReference type="ARBA" id="ARBA00023251"/>
    </source>
</evidence>
<keyword evidence="13 17" id="KW-0961">Cell wall biogenesis/degradation</keyword>
<evidence type="ECO:0000256" key="16">
    <source>
        <dbReference type="ARBA" id="ARBA00047594"/>
    </source>
</evidence>
<dbReference type="HAMAP" id="MF_01006">
    <property type="entry name" value="Undec_diphosphatase"/>
    <property type="match status" value="1"/>
</dbReference>
<evidence type="ECO:0000256" key="6">
    <source>
        <dbReference type="ARBA" id="ARBA00022692"/>
    </source>
</evidence>
<sequence>MNFIEWLKVILLGIVEGITEWLPISSTGHLILTDAIWPLQQSDAFKEMFNVVIQLGAILAVVVLYWSKLWPFHRKRIPQRSWFAQQSTNGFVGGLQRFGDRYCCMDKIVMWLKIAVSCLPAMLIGLPLNDWLDKHFYNPTVVALMLLLYGAGFLFVERYNRSRKPRVNSIAALRWSDALLIGVFQVLALIPGTSRSGATILGGILIGTSREVAAEYTFFLAVPVMFGASLLKIVKFGTISGTELGVLLVGMAVAFGVSILAIRFLMGYIRKHDFTAFGWYRIGLGLLVLLYFYVIR</sequence>
<dbReference type="EMBL" id="JBBMFF010000255">
    <property type="protein sequence ID" value="MEQ2512030.1"/>
    <property type="molecule type" value="Genomic_DNA"/>
</dbReference>
<comment type="miscellaneous">
    <text evidence="17">Bacitracin is thought to be involved in the inhibition of peptidoglycan synthesis by sequestering undecaprenyl diphosphate, thereby reducing the pool of lipid carrier available.</text>
</comment>
<feature type="transmembrane region" description="Helical" evidence="17">
    <location>
        <begin position="108"/>
        <end position="128"/>
    </location>
</feature>
<gene>
    <name evidence="17" type="primary">uppP</name>
    <name evidence="18" type="ORF">WMO66_12385</name>
</gene>
<evidence type="ECO:0000256" key="2">
    <source>
        <dbReference type="ARBA" id="ARBA00010621"/>
    </source>
</evidence>
<dbReference type="InterPro" id="IPR003824">
    <property type="entry name" value="UppP"/>
</dbReference>